<dbReference type="OrthoDB" id="27922at2157"/>
<evidence type="ECO:0000256" key="5">
    <source>
        <dbReference type="ARBA" id="ARBA00023002"/>
    </source>
</evidence>
<evidence type="ECO:0000256" key="3">
    <source>
        <dbReference type="ARBA" id="ARBA00022630"/>
    </source>
</evidence>
<accession>A0A1J1A9T8</accession>
<evidence type="ECO:0000256" key="8">
    <source>
        <dbReference type="ARBA" id="ARBA00023284"/>
    </source>
</evidence>
<dbReference type="InterPro" id="IPR016156">
    <property type="entry name" value="FAD/NAD-linked_Rdtase_dimer_sf"/>
</dbReference>
<keyword evidence="14" id="KW-1185">Reference proteome</keyword>
<dbReference type="GO" id="GO:0006103">
    <property type="term" value="P:2-oxoglutarate metabolic process"/>
    <property type="evidence" value="ECO:0007669"/>
    <property type="project" value="TreeGrafter"/>
</dbReference>
<dbReference type="Proteomes" id="UP000186165">
    <property type="component" value="Chromosome"/>
</dbReference>
<dbReference type="PROSITE" id="PS00076">
    <property type="entry name" value="PYRIDINE_REDOX_1"/>
    <property type="match status" value="1"/>
</dbReference>
<dbReference type="AlphaFoldDB" id="A0A1J1A9T8"/>
<dbReference type="PANTHER" id="PTHR22912">
    <property type="entry name" value="DISULFIDE OXIDOREDUCTASE"/>
    <property type="match status" value="1"/>
</dbReference>
<dbReference type="PANTHER" id="PTHR22912:SF160">
    <property type="entry name" value="DIHYDROLIPOYL DEHYDROGENASE"/>
    <property type="match status" value="1"/>
</dbReference>
<dbReference type="Pfam" id="PF07992">
    <property type="entry name" value="Pyr_redox_2"/>
    <property type="match status" value="1"/>
</dbReference>
<comment type="miscellaneous">
    <text evidence="10">The active site is a redox-active disulfide bond.</text>
</comment>
<evidence type="ECO:0000256" key="1">
    <source>
        <dbReference type="ARBA" id="ARBA00007532"/>
    </source>
</evidence>
<dbReference type="KEGG" id="hhsr:HSR6_0180"/>
<dbReference type="InterPro" id="IPR001100">
    <property type="entry name" value="Pyr_nuc-diS_OxRdtase"/>
</dbReference>
<dbReference type="GO" id="GO:0050660">
    <property type="term" value="F:flavin adenine dinucleotide binding"/>
    <property type="evidence" value="ECO:0007669"/>
    <property type="project" value="InterPro"/>
</dbReference>
<evidence type="ECO:0000256" key="2">
    <source>
        <dbReference type="ARBA" id="ARBA00012608"/>
    </source>
</evidence>
<reference evidence="14" key="1">
    <citation type="submission" date="2016-08" db="EMBL/GenBank/DDBJ databases">
        <title>Discovery of first anaerobic lithoheterotrophic haloarchae widely represented in hypersaline habitats.</title>
        <authorList>
            <person name="Sorokin D.Y."/>
            <person name="Kublanov I.V."/>
            <person name="Roman P."/>
            <person name="Sinninghe Damste J.S."/>
            <person name="Golyshin P.N."/>
            <person name="Rojo D."/>
            <person name="Ciordia S."/>
            <person name="Mena Md.C."/>
            <person name="Ferrer M."/>
            <person name="Smedile F."/>
            <person name="Messina E."/>
            <person name="La Cono V."/>
            <person name="Yakimov M.M."/>
        </authorList>
    </citation>
    <scope>NUCLEOTIDE SEQUENCE [LARGE SCALE GENOMIC DNA]</scope>
    <source>
        <strain evidence="14">HSR6</strain>
    </source>
</reference>
<dbReference type="InterPro" id="IPR006258">
    <property type="entry name" value="Lipoamide_DH"/>
</dbReference>
<dbReference type="Gene3D" id="3.50.50.60">
    <property type="entry name" value="FAD/NAD(P)-binding domain"/>
    <property type="match status" value="2"/>
</dbReference>
<dbReference type="NCBIfam" id="TIGR01350">
    <property type="entry name" value="lipoamide_DH"/>
    <property type="match status" value="1"/>
</dbReference>
<evidence type="ECO:0000313" key="13">
    <source>
        <dbReference type="EMBL" id="APE94653.1"/>
    </source>
</evidence>
<evidence type="ECO:0000256" key="10">
    <source>
        <dbReference type="RuleBase" id="RU003692"/>
    </source>
</evidence>
<dbReference type="InterPro" id="IPR023753">
    <property type="entry name" value="FAD/NAD-binding_dom"/>
</dbReference>
<organism evidence="13 14">
    <name type="scientific">Halodesulfurarchaeum formicicum</name>
    <dbReference type="NCBI Taxonomy" id="1873524"/>
    <lineage>
        <taxon>Archaea</taxon>
        <taxon>Methanobacteriati</taxon>
        <taxon>Methanobacteriota</taxon>
        <taxon>Stenosarchaea group</taxon>
        <taxon>Halobacteria</taxon>
        <taxon>Halobacteriales</taxon>
        <taxon>Halobacteriaceae</taxon>
        <taxon>Halodesulfurarchaeum</taxon>
    </lineage>
</organism>
<evidence type="ECO:0000259" key="11">
    <source>
        <dbReference type="Pfam" id="PF02852"/>
    </source>
</evidence>
<feature type="domain" description="Pyridine nucleotide-disulphide oxidoreductase dimerisation" evidence="11">
    <location>
        <begin position="349"/>
        <end position="458"/>
    </location>
</feature>
<comment type="catalytic activity">
    <reaction evidence="9 10">
        <text>N(6)-[(R)-dihydrolipoyl]-L-lysyl-[protein] + NAD(+) = N(6)-[(R)-lipoyl]-L-lysyl-[protein] + NADH + H(+)</text>
        <dbReference type="Rhea" id="RHEA:15045"/>
        <dbReference type="Rhea" id="RHEA-COMP:10474"/>
        <dbReference type="Rhea" id="RHEA-COMP:10475"/>
        <dbReference type="ChEBI" id="CHEBI:15378"/>
        <dbReference type="ChEBI" id="CHEBI:57540"/>
        <dbReference type="ChEBI" id="CHEBI:57945"/>
        <dbReference type="ChEBI" id="CHEBI:83099"/>
        <dbReference type="ChEBI" id="CHEBI:83100"/>
        <dbReference type="EC" id="1.8.1.4"/>
    </reaction>
</comment>
<dbReference type="PIRSF" id="PIRSF000350">
    <property type="entry name" value="Mercury_reductase_MerA"/>
    <property type="match status" value="1"/>
</dbReference>
<dbReference type="EMBL" id="CP016804">
    <property type="protein sequence ID" value="APE94653.1"/>
    <property type="molecule type" value="Genomic_DNA"/>
</dbReference>
<keyword evidence="8 10" id="KW-0676">Redox-active center</keyword>
<dbReference type="InterPro" id="IPR004099">
    <property type="entry name" value="Pyr_nucl-diS_OxRdtase_dimer"/>
</dbReference>
<keyword evidence="5 10" id="KW-0560">Oxidoreductase</keyword>
<dbReference type="Gene3D" id="3.30.390.30">
    <property type="match status" value="1"/>
</dbReference>
<keyword evidence="4 10" id="KW-0274">FAD</keyword>
<dbReference type="InterPro" id="IPR036188">
    <property type="entry name" value="FAD/NAD-bd_sf"/>
</dbReference>
<evidence type="ECO:0000256" key="7">
    <source>
        <dbReference type="ARBA" id="ARBA00023157"/>
    </source>
</evidence>
<evidence type="ECO:0000256" key="6">
    <source>
        <dbReference type="ARBA" id="ARBA00023027"/>
    </source>
</evidence>
<evidence type="ECO:0000256" key="9">
    <source>
        <dbReference type="ARBA" id="ARBA00049187"/>
    </source>
</evidence>
<feature type="domain" description="FAD/NAD(P)-binding" evidence="12">
    <location>
        <begin position="10"/>
        <end position="330"/>
    </location>
</feature>
<sequence>MSGENVTHTELAIVGAGTAGYAAGIRAGQLGLDVTLIEAGAFGGTCLNFGCIPSKALIHATDVAHEASHAEEMGVYADPEVNFAEMVEWKDGIVDTLTGAVEKLNKANGVNVIEGTATFEDEHSLAVDLADGETESYEFDNALVATGSRPIEVPGFEFDGEYILSSKHALALEELPEELIVVGAGYIGMELSMVFAKLGVDVTVIEMLDAMLPGYDRDLISPVEDQAEALGIEFAFGEAASDWSEDGDGLVLETETEDGEVTAYEADKAIVAVGREPVTDSANLEALGIDFDDHGFVETDDQGRTTTDHVFAGGDVIGEPLLAHAGTAEGLVAVEAIAGEDASMADRAIPAAVFTDPEIAMVGLSAAEAEDAGHNTRIGEFPFRSSGRALTTGHQDGFVRIIGDADDGRVLGARIVGPKASELIAELGLAVETGATIEEVAETVHTHPTLAESTMEAAENALGQAIHTLNR</sequence>
<dbReference type="EC" id="1.8.1.4" evidence="2 10"/>
<proteinExistence type="inferred from homology"/>
<dbReference type="PRINTS" id="PR00368">
    <property type="entry name" value="FADPNR"/>
</dbReference>
<dbReference type="InterPro" id="IPR050151">
    <property type="entry name" value="Class-I_Pyr_Nuc-Dis_Oxidored"/>
</dbReference>
<keyword evidence="6 10" id="KW-0520">NAD</keyword>
<dbReference type="GeneID" id="30416705"/>
<dbReference type="FunFam" id="3.30.390.30:FF:000001">
    <property type="entry name" value="Dihydrolipoyl dehydrogenase"/>
    <property type="match status" value="1"/>
</dbReference>
<dbReference type="RefSeq" id="WP_071932554.1">
    <property type="nucleotide sequence ID" value="NZ_CP016804.1"/>
</dbReference>
<evidence type="ECO:0000259" key="12">
    <source>
        <dbReference type="Pfam" id="PF07992"/>
    </source>
</evidence>
<dbReference type="SUPFAM" id="SSF51905">
    <property type="entry name" value="FAD/NAD(P)-binding domain"/>
    <property type="match status" value="1"/>
</dbReference>
<keyword evidence="7" id="KW-1015">Disulfide bond</keyword>
<dbReference type="SUPFAM" id="SSF55424">
    <property type="entry name" value="FAD/NAD-linked reductases, dimerisation (C-terminal) domain"/>
    <property type="match status" value="1"/>
</dbReference>
<dbReference type="GO" id="GO:0004148">
    <property type="term" value="F:dihydrolipoyl dehydrogenase (NADH) activity"/>
    <property type="evidence" value="ECO:0007669"/>
    <property type="project" value="UniProtKB-EC"/>
</dbReference>
<gene>
    <name evidence="13" type="primary">lpdA</name>
    <name evidence="13" type="ORF">HSR6_0180</name>
</gene>
<comment type="similarity">
    <text evidence="1 10">Belongs to the class-I pyridine nucleotide-disulfide oxidoreductase family.</text>
</comment>
<protein>
    <recommendedName>
        <fullName evidence="2 10">Dihydrolipoyl dehydrogenase</fullName>
        <ecNumber evidence="2 10">1.8.1.4</ecNumber>
    </recommendedName>
</protein>
<dbReference type="Pfam" id="PF02852">
    <property type="entry name" value="Pyr_redox_dim"/>
    <property type="match status" value="1"/>
</dbReference>
<name>A0A1J1A9T8_9EURY</name>
<evidence type="ECO:0000313" key="14">
    <source>
        <dbReference type="Proteomes" id="UP000186165"/>
    </source>
</evidence>
<comment type="cofactor">
    <cofactor evidence="10">
        <name>FAD</name>
        <dbReference type="ChEBI" id="CHEBI:57692"/>
    </cofactor>
    <text evidence="10">Binds 1 FAD per subunit.</text>
</comment>
<evidence type="ECO:0000256" key="4">
    <source>
        <dbReference type="ARBA" id="ARBA00022827"/>
    </source>
</evidence>
<dbReference type="InterPro" id="IPR012999">
    <property type="entry name" value="Pyr_OxRdtase_I_AS"/>
</dbReference>
<keyword evidence="3 10" id="KW-0285">Flavoprotein</keyword>
<dbReference type="PRINTS" id="PR00411">
    <property type="entry name" value="PNDRDTASEI"/>
</dbReference>